<name>A0A4Y2QVI9_ARAVE</name>
<protein>
    <submittedName>
        <fullName evidence="2">Uncharacterized protein</fullName>
    </submittedName>
</protein>
<sequence length="125" mass="14453">MLEPNSSGAVLDPNKKTINVSSNSEFDTESEEESEHLSIPRTPKSQSSEQVGASNNSKTSEKVIWERKAVPRKDRSRNDIYYYYIQGSKDRFHCWGLFWYPRLSWELGWVPPLKHPTQPQPGVQE</sequence>
<feature type="compositionally biased region" description="Polar residues" evidence="1">
    <location>
        <begin position="43"/>
        <end position="58"/>
    </location>
</feature>
<proteinExistence type="predicted"/>
<evidence type="ECO:0000313" key="2">
    <source>
        <dbReference type="EMBL" id="GBN67246.1"/>
    </source>
</evidence>
<keyword evidence="3" id="KW-1185">Reference proteome</keyword>
<reference evidence="2 3" key="1">
    <citation type="journal article" date="2019" name="Sci. Rep.">
        <title>Orb-weaving spider Araneus ventricosus genome elucidates the spidroin gene catalogue.</title>
        <authorList>
            <person name="Kono N."/>
            <person name="Nakamura H."/>
            <person name="Ohtoshi R."/>
            <person name="Moran D.A.P."/>
            <person name="Shinohara A."/>
            <person name="Yoshida Y."/>
            <person name="Fujiwara M."/>
            <person name="Mori M."/>
            <person name="Tomita M."/>
            <person name="Arakawa K."/>
        </authorList>
    </citation>
    <scope>NUCLEOTIDE SEQUENCE [LARGE SCALE GENOMIC DNA]</scope>
</reference>
<dbReference type="AlphaFoldDB" id="A0A4Y2QVI9"/>
<accession>A0A4Y2QVI9</accession>
<evidence type="ECO:0000313" key="3">
    <source>
        <dbReference type="Proteomes" id="UP000499080"/>
    </source>
</evidence>
<gene>
    <name evidence="2" type="ORF">AVEN_84316_1</name>
</gene>
<dbReference type="EMBL" id="BGPR01140784">
    <property type="protein sequence ID" value="GBN67246.1"/>
    <property type="molecule type" value="Genomic_DNA"/>
</dbReference>
<evidence type="ECO:0000256" key="1">
    <source>
        <dbReference type="SAM" id="MobiDB-lite"/>
    </source>
</evidence>
<organism evidence="2 3">
    <name type="scientific">Araneus ventricosus</name>
    <name type="common">Orbweaver spider</name>
    <name type="synonym">Epeira ventricosa</name>
    <dbReference type="NCBI Taxonomy" id="182803"/>
    <lineage>
        <taxon>Eukaryota</taxon>
        <taxon>Metazoa</taxon>
        <taxon>Ecdysozoa</taxon>
        <taxon>Arthropoda</taxon>
        <taxon>Chelicerata</taxon>
        <taxon>Arachnida</taxon>
        <taxon>Araneae</taxon>
        <taxon>Araneomorphae</taxon>
        <taxon>Entelegynae</taxon>
        <taxon>Araneoidea</taxon>
        <taxon>Araneidae</taxon>
        <taxon>Araneus</taxon>
    </lineage>
</organism>
<comment type="caution">
    <text evidence="2">The sequence shown here is derived from an EMBL/GenBank/DDBJ whole genome shotgun (WGS) entry which is preliminary data.</text>
</comment>
<feature type="region of interest" description="Disordered" evidence="1">
    <location>
        <begin position="1"/>
        <end position="69"/>
    </location>
</feature>
<dbReference type="Proteomes" id="UP000499080">
    <property type="component" value="Unassembled WGS sequence"/>
</dbReference>
<feature type="compositionally biased region" description="Basic and acidic residues" evidence="1">
    <location>
        <begin position="59"/>
        <end position="69"/>
    </location>
</feature>